<accession>A0A9I9E4N8</accession>
<dbReference type="AlphaFoldDB" id="A0A9I9E4N8"/>
<dbReference type="EnsemblPlants" id="MELO3C028706.2.1">
    <property type="protein sequence ID" value="MELO3C028706.2.1"/>
    <property type="gene ID" value="MELO3C028706.2"/>
</dbReference>
<protein>
    <submittedName>
        <fullName evidence="1">Uncharacterized protein</fullName>
    </submittedName>
</protein>
<evidence type="ECO:0000313" key="1">
    <source>
        <dbReference type="EnsemblPlants" id="MELO3C028706.2.1"/>
    </source>
</evidence>
<proteinExistence type="predicted"/>
<dbReference type="Gramene" id="MELO3C028706.2.1">
    <property type="protein sequence ID" value="MELO3C028706.2.1"/>
    <property type="gene ID" value="MELO3C028706.2"/>
</dbReference>
<reference evidence="1" key="1">
    <citation type="submission" date="2023-03" db="UniProtKB">
        <authorList>
            <consortium name="EnsemblPlants"/>
        </authorList>
    </citation>
    <scope>IDENTIFICATION</scope>
</reference>
<organism evidence="1">
    <name type="scientific">Cucumis melo</name>
    <name type="common">Muskmelon</name>
    <dbReference type="NCBI Taxonomy" id="3656"/>
    <lineage>
        <taxon>Eukaryota</taxon>
        <taxon>Viridiplantae</taxon>
        <taxon>Streptophyta</taxon>
        <taxon>Embryophyta</taxon>
        <taxon>Tracheophyta</taxon>
        <taxon>Spermatophyta</taxon>
        <taxon>Magnoliopsida</taxon>
        <taxon>eudicotyledons</taxon>
        <taxon>Gunneridae</taxon>
        <taxon>Pentapetalae</taxon>
        <taxon>rosids</taxon>
        <taxon>fabids</taxon>
        <taxon>Cucurbitales</taxon>
        <taxon>Cucurbitaceae</taxon>
        <taxon>Benincaseae</taxon>
        <taxon>Cucumis</taxon>
    </lineage>
</organism>
<name>A0A9I9E4N8_CUCME</name>
<sequence>MLGALHARWLYDDKKVYFYRATVNKDELLQMVRFGAEMVCSSKDSTITDEDIDKIIVKGEATTAELDAKMKKFTEDVIKFKMDGTAELYDFDDEKVVFYSLSFSNDRFLDASQNLVNALLKLVNALLKVKEELIVEAAGTKR</sequence>